<feature type="compositionally biased region" description="Basic and acidic residues" evidence="1">
    <location>
        <begin position="397"/>
        <end position="416"/>
    </location>
</feature>
<reference evidence="3" key="1">
    <citation type="submission" date="2022-11" db="EMBL/GenBank/DDBJ databases">
        <authorList>
            <person name="Petersen C."/>
        </authorList>
    </citation>
    <scope>NUCLEOTIDE SEQUENCE</scope>
    <source>
        <strain evidence="3">IBT 21917</strain>
    </source>
</reference>
<feature type="compositionally biased region" description="Polar residues" evidence="1">
    <location>
        <begin position="9"/>
        <end position="24"/>
    </location>
</feature>
<evidence type="ECO:0000313" key="3">
    <source>
        <dbReference type="EMBL" id="KAJ5178940.1"/>
    </source>
</evidence>
<dbReference type="InterPro" id="IPR029058">
    <property type="entry name" value="AB_hydrolase_fold"/>
</dbReference>
<dbReference type="GO" id="GO:0072330">
    <property type="term" value="P:monocarboxylic acid biosynthetic process"/>
    <property type="evidence" value="ECO:0007669"/>
    <property type="project" value="UniProtKB-ARBA"/>
</dbReference>
<dbReference type="PROSITE" id="PS51043">
    <property type="entry name" value="DDHD"/>
    <property type="match status" value="1"/>
</dbReference>
<feature type="compositionally biased region" description="Basic and acidic residues" evidence="1">
    <location>
        <begin position="314"/>
        <end position="333"/>
    </location>
</feature>
<dbReference type="PANTHER" id="PTHR23509">
    <property type="entry name" value="PA-PL1 PHOSPHOLIPASE FAMILY"/>
    <property type="match status" value="1"/>
</dbReference>
<feature type="region of interest" description="Disordered" evidence="1">
    <location>
        <begin position="844"/>
        <end position="870"/>
    </location>
</feature>
<dbReference type="SUPFAM" id="SSF53474">
    <property type="entry name" value="alpha/beta-Hydrolases"/>
    <property type="match status" value="1"/>
</dbReference>
<feature type="compositionally biased region" description="Polar residues" evidence="1">
    <location>
        <begin position="788"/>
        <end position="797"/>
    </location>
</feature>
<sequence>MAGADQKSFLGTFSPWSTPRSSTPAPAERAPNAEVLQRSQGEDHTVTHRHKLSWRHYPADCPPLKVRWYYAVDSPKRKPALVDQKKPDQKPPPAPKKFIPFSPKDSQSIEATFQKLSEAEDAQDGSHPKNTPPSISAKVPVNEDYLFDVDVEQRELGPAYWIGPIYEVRRGTWFFQDSSGMRPCEENLATQLEEGYLKLRPWRTVSEEAQPSDSVSTDTQNRADRKSDPQSQTQSSKPTDSAKPDGSGGGNGSTSGPSQQPQYRLFGAYMNRIVVYQDASTAWVNTDDFMSRVSTTVYQKLGGVPGAKVIRGLGEPRRSRETDPRGSERKPSEKTPTATDSESLAAKTSEKTRPTPMDAPMNQIPTELDGSERRPTTLERQMSSLAGEPQNPDDLEEQARRQEEQEMEDLREVDSEDREREIDHLVLVTHGIGQRLGLRLESINFIHDVNVLRKTLKSVYKASPDLQALNSALPDSNSNCRVQVLPVCWRHLLDFPYRGVRQNRKELDLTDVDTLEDDAYPSLADITLESVPAVRNLISDLAMDVLLYQSGYCEHISNIVKQECNRILQLYKKRNPTFQGSVSLCGHSLGSAILFDILCHQPNEVDAATIGRSVGEEESDQRSALNFACEEFFCLGSPIALFQMLKGKTIAGYSPLGTRSRKSTLDVELESKSLGSAKPSKRDSRRSMGHAPHDQAAIISAPKCRDLYNIFHPSDPVSYRIEPLISPAMAGLKPQPLPSVKKSLWTTSGQSLSILRDRMGQSVGSLWTNFTTGVASSLLNRSLGLNAEDTSSASNTGGKPADGQPGHSRTSSRIAQDATQEPEDHMQTLIDSDLETLYDGFQRSRDAHRKDQARSSGDPEHELESDDQERKLKFEDAKVRALNSNGRVDYSVQEGAFDISLIASIASHLTYWGDEDVNHFMLSQMLSRKSRHRSKRGSAFFCSFLFLSESLNFFSLSTLTMSPELQQVHQVWNRTRTNSPIYEFLLSEVDVYDAEHGLVRARMQVSPRQLNSKGGLHGAFSATVTDWAGGMAIASCGLDSTGVSTDIHVNYLSSATAGDWIEIESRANKVGKSLAFTTVTISKKTESGLTIVAQGSHTKYVRSRPKGGNPE</sequence>
<dbReference type="Pfam" id="PF23463">
    <property type="entry name" value="WWE_2"/>
    <property type="match status" value="1"/>
</dbReference>
<proteinExistence type="predicted"/>
<feature type="region of interest" description="Disordered" evidence="1">
    <location>
        <begin position="307"/>
        <end position="416"/>
    </location>
</feature>
<evidence type="ECO:0000259" key="2">
    <source>
        <dbReference type="PROSITE" id="PS51043"/>
    </source>
</evidence>
<dbReference type="Pfam" id="PF23465">
    <property type="entry name" value="DUF7131"/>
    <property type="match status" value="1"/>
</dbReference>
<dbReference type="Pfam" id="PF03061">
    <property type="entry name" value="4HBT"/>
    <property type="match status" value="1"/>
</dbReference>
<feature type="region of interest" description="Disordered" evidence="1">
    <location>
        <begin position="117"/>
        <end position="137"/>
    </location>
</feature>
<feature type="region of interest" description="Disordered" evidence="1">
    <location>
        <begin position="670"/>
        <end position="693"/>
    </location>
</feature>
<feature type="region of interest" description="Disordered" evidence="1">
    <location>
        <begin position="78"/>
        <end position="105"/>
    </location>
</feature>
<evidence type="ECO:0000256" key="1">
    <source>
        <dbReference type="SAM" id="MobiDB-lite"/>
    </source>
</evidence>
<feature type="compositionally biased region" description="Polar residues" evidence="1">
    <location>
        <begin position="807"/>
        <end position="819"/>
    </location>
</feature>
<name>A0A9W9II23_9EURO</name>
<organism evidence="3 4">
    <name type="scientific">Penicillium capsulatum</name>
    <dbReference type="NCBI Taxonomy" id="69766"/>
    <lineage>
        <taxon>Eukaryota</taxon>
        <taxon>Fungi</taxon>
        <taxon>Dikarya</taxon>
        <taxon>Ascomycota</taxon>
        <taxon>Pezizomycotina</taxon>
        <taxon>Eurotiomycetes</taxon>
        <taxon>Eurotiomycetidae</taxon>
        <taxon>Eurotiales</taxon>
        <taxon>Aspergillaceae</taxon>
        <taxon>Penicillium</taxon>
    </lineage>
</organism>
<dbReference type="InterPro" id="IPR006683">
    <property type="entry name" value="Thioestr_dom"/>
</dbReference>
<dbReference type="InterPro" id="IPR029069">
    <property type="entry name" value="HotDog_dom_sf"/>
</dbReference>
<keyword evidence="4" id="KW-1185">Reference proteome</keyword>
<evidence type="ECO:0000313" key="4">
    <source>
        <dbReference type="Proteomes" id="UP001146351"/>
    </source>
</evidence>
<dbReference type="PANTHER" id="PTHR23509:SF10">
    <property type="entry name" value="LD21067P"/>
    <property type="match status" value="1"/>
</dbReference>
<dbReference type="InterPro" id="IPR058055">
    <property type="entry name" value="PA-PLA1"/>
</dbReference>
<dbReference type="InterPro" id="IPR057826">
    <property type="entry name" value="WWE_C20G8.02"/>
</dbReference>
<dbReference type="Pfam" id="PF02862">
    <property type="entry name" value="DDHD"/>
    <property type="match status" value="1"/>
</dbReference>
<feature type="region of interest" description="Disordered" evidence="1">
    <location>
        <begin position="1"/>
        <end position="60"/>
    </location>
</feature>
<dbReference type="GO" id="GO:0046872">
    <property type="term" value="F:metal ion binding"/>
    <property type="evidence" value="ECO:0007669"/>
    <property type="project" value="InterPro"/>
</dbReference>
<dbReference type="GO" id="GO:0005737">
    <property type="term" value="C:cytoplasm"/>
    <property type="evidence" value="ECO:0007669"/>
    <property type="project" value="TreeGrafter"/>
</dbReference>
<dbReference type="AlphaFoldDB" id="A0A9W9II23"/>
<feature type="compositionally biased region" description="Polar residues" evidence="1">
    <location>
        <begin position="207"/>
        <end position="220"/>
    </location>
</feature>
<dbReference type="GO" id="GO:0004620">
    <property type="term" value="F:phospholipase activity"/>
    <property type="evidence" value="ECO:0007669"/>
    <property type="project" value="TreeGrafter"/>
</dbReference>
<feature type="region of interest" description="Disordered" evidence="1">
    <location>
        <begin position="205"/>
        <end position="261"/>
    </location>
</feature>
<dbReference type="InterPro" id="IPR055555">
    <property type="entry name" value="PA-PLA1_DUF7131"/>
</dbReference>
<dbReference type="InterPro" id="IPR004177">
    <property type="entry name" value="DDHD_dom"/>
</dbReference>
<feature type="domain" description="DDHD" evidence="2">
    <location>
        <begin position="625"/>
        <end position="927"/>
    </location>
</feature>
<dbReference type="CDD" id="cd03443">
    <property type="entry name" value="PaaI_thioesterase"/>
    <property type="match status" value="1"/>
</dbReference>
<comment type="caution">
    <text evidence="3">The sequence shown here is derived from an EMBL/GenBank/DDBJ whole genome shotgun (WGS) entry which is preliminary data.</text>
</comment>
<dbReference type="FunFam" id="3.10.129.10:FF:000033">
    <property type="entry name" value="acyl-coenzyme A thioesterase 13"/>
    <property type="match status" value="1"/>
</dbReference>
<dbReference type="EMBL" id="JAPQKO010000002">
    <property type="protein sequence ID" value="KAJ5178940.1"/>
    <property type="molecule type" value="Genomic_DNA"/>
</dbReference>
<dbReference type="Gene3D" id="3.10.129.10">
    <property type="entry name" value="Hotdog Thioesterase"/>
    <property type="match status" value="1"/>
</dbReference>
<gene>
    <name evidence="3" type="ORF">N7492_002150</name>
</gene>
<dbReference type="OrthoDB" id="431378at2759"/>
<reference evidence="3" key="2">
    <citation type="journal article" date="2023" name="IMA Fungus">
        <title>Comparative genomic study of the Penicillium genus elucidates a diverse pangenome and 15 lateral gene transfer events.</title>
        <authorList>
            <person name="Petersen C."/>
            <person name="Sorensen T."/>
            <person name="Nielsen M.R."/>
            <person name="Sondergaard T.E."/>
            <person name="Sorensen J.L."/>
            <person name="Fitzpatrick D.A."/>
            <person name="Frisvad J.C."/>
            <person name="Nielsen K.L."/>
        </authorList>
    </citation>
    <scope>NUCLEOTIDE SEQUENCE</scope>
    <source>
        <strain evidence="3">IBT 21917</strain>
    </source>
</reference>
<dbReference type="SMART" id="SM01127">
    <property type="entry name" value="DDHD"/>
    <property type="match status" value="1"/>
</dbReference>
<feature type="compositionally biased region" description="Polar residues" evidence="1">
    <location>
        <begin position="229"/>
        <end position="239"/>
    </location>
</feature>
<accession>A0A9W9II23</accession>
<dbReference type="GO" id="GO:0017000">
    <property type="term" value="P:antibiotic biosynthetic process"/>
    <property type="evidence" value="ECO:0007669"/>
    <property type="project" value="UniProtKB-ARBA"/>
</dbReference>
<dbReference type="Proteomes" id="UP001146351">
    <property type="component" value="Unassembled WGS sequence"/>
</dbReference>
<dbReference type="SUPFAM" id="SSF54637">
    <property type="entry name" value="Thioesterase/thiol ester dehydrase-isomerase"/>
    <property type="match status" value="1"/>
</dbReference>
<protein>
    <recommendedName>
        <fullName evidence="2">DDHD domain-containing protein</fullName>
    </recommendedName>
</protein>
<feature type="region of interest" description="Disordered" evidence="1">
    <location>
        <begin position="788"/>
        <end position="824"/>
    </location>
</feature>